<dbReference type="OrthoDB" id="2195113at2759"/>
<dbReference type="Proteomes" id="UP000751190">
    <property type="component" value="Unassembled WGS sequence"/>
</dbReference>
<feature type="compositionally biased region" description="Low complexity" evidence="2">
    <location>
        <begin position="494"/>
        <end position="506"/>
    </location>
</feature>
<dbReference type="EMBL" id="JAGTXO010000010">
    <property type="protein sequence ID" value="KAG8465680.1"/>
    <property type="molecule type" value="Genomic_DNA"/>
</dbReference>
<organism evidence="3 4">
    <name type="scientific">Diacronema lutheri</name>
    <name type="common">Unicellular marine alga</name>
    <name type="synonym">Monochrysis lutheri</name>
    <dbReference type="NCBI Taxonomy" id="2081491"/>
    <lineage>
        <taxon>Eukaryota</taxon>
        <taxon>Haptista</taxon>
        <taxon>Haptophyta</taxon>
        <taxon>Pavlovophyceae</taxon>
        <taxon>Pavlovales</taxon>
        <taxon>Pavlovaceae</taxon>
        <taxon>Diacronema</taxon>
    </lineage>
</organism>
<dbReference type="AlphaFoldDB" id="A0A8J6CDB9"/>
<dbReference type="GO" id="GO:0042175">
    <property type="term" value="C:nuclear outer membrane-endoplasmic reticulum membrane network"/>
    <property type="evidence" value="ECO:0007669"/>
    <property type="project" value="TreeGrafter"/>
</dbReference>
<keyword evidence="4" id="KW-1185">Reference proteome</keyword>
<feature type="coiled-coil region" evidence="1">
    <location>
        <begin position="295"/>
        <end position="322"/>
    </location>
</feature>
<dbReference type="GO" id="GO:1990904">
    <property type="term" value="C:ribonucleoprotein complex"/>
    <property type="evidence" value="ECO:0007669"/>
    <property type="project" value="TreeGrafter"/>
</dbReference>
<feature type="coiled-coil region" evidence="1">
    <location>
        <begin position="170"/>
        <end position="241"/>
    </location>
</feature>
<sequence>MPAEVEKTSAEPEVLEAPAMAAVAAAAAAPASEEEKEIEKPDMNVKKPDEAEFNAALEAVQARLDAHQKRIAEIKETFDARENVRNASSSESGQARARLNELRSQAKALSNERNAIYTEISEQEDARKARNAAVTDLRKATPWASVEEIDRAIKEKELYQETHSLSLVQIKKLMAEIKEMQQAKPRVKELNDATEQLKRDKEAQNVLYARLKEKGTEVNGVRELERKAAEEYERIRKKEEGNRSDVPALLKERDEAKKGIVACREESRRLRDEHNAQKRAYLESQRLMKRWQLQERKKEWEAREAERAARRKEREAEEAKRVPWEEETALCDQLIVYLGRYTVALPKPADDAAPNGAAIAAGASAGVGRKGRIEEDYFVGGKVKAKKGKKAVDPTSVKVSHTPEVFASFDKLALAPPLLAGDCAAAVEALRAKKAWFKTAPPKAELRRQEEEAKKAAAAAEAAAAEAAKVAEAAAKRAEEEVREAEETERRATQEAADAAKAAAADGGKEKGGAAAAEKPASSQEGAKPAPVTEPEAAAKPASTSAGVTNGKGGCTLSISPISDKGVLVSISTQ</sequence>
<name>A0A8J6CDB9_DIALT</name>
<feature type="coiled-coil region" evidence="1">
    <location>
        <begin position="50"/>
        <end position="119"/>
    </location>
</feature>
<proteinExistence type="predicted"/>
<keyword evidence="1" id="KW-0175">Coiled coil</keyword>
<protein>
    <submittedName>
        <fullName evidence="3">Uncharacterized protein</fullName>
    </submittedName>
</protein>
<dbReference type="InterPro" id="IPR039604">
    <property type="entry name" value="Bfr1"/>
</dbReference>
<evidence type="ECO:0000313" key="4">
    <source>
        <dbReference type="Proteomes" id="UP000751190"/>
    </source>
</evidence>
<feature type="region of interest" description="Disordered" evidence="2">
    <location>
        <begin position="475"/>
        <end position="560"/>
    </location>
</feature>
<accession>A0A8J6CDB9</accession>
<dbReference type="PANTHER" id="PTHR31027:SF2">
    <property type="entry name" value="LEBERCILIN DOMAIN-CONTAINING PROTEIN"/>
    <property type="match status" value="1"/>
</dbReference>
<dbReference type="GO" id="GO:0008298">
    <property type="term" value="P:intracellular mRNA localization"/>
    <property type="evidence" value="ECO:0007669"/>
    <property type="project" value="TreeGrafter"/>
</dbReference>
<dbReference type="PANTHER" id="PTHR31027">
    <property type="entry name" value="NUCLEAR SEGREGATION PROTEIN BFR1"/>
    <property type="match status" value="1"/>
</dbReference>
<evidence type="ECO:0000256" key="2">
    <source>
        <dbReference type="SAM" id="MobiDB-lite"/>
    </source>
</evidence>
<feature type="region of interest" description="Disordered" evidence="2">
    <location>
        <begin position="26"/>
        <end position="45"/>
    </location>
</feature>
<comment type="caution">
    <text evidence="3">The sequence shown here is derived from an EMBL/GenBank/DDBJ whole genome shotgun (WGS) entry which is preliminary data.</text>
</comment>
<dbReference type="GO" id="GO:0005783">
    <property type="term" value="C:endoplasmic reticulum"/>
    <property type="evidence" value="ECO:0007669"/>
    <property type="project" value="TreeGrafter"/>
</dbReference>
<dbReference type="OMA" id="AHWKEDQ"/>
<reference evidence="3" key="1">
    <citation type="submission" date="2021-05" db="EMBL/GenBank/DDBJ databases">
        <title>The genome of the haptophyte Pavlova lutheri (Diacronema luteri, Pavlovales) - a model for lipid biosynthesis in eukaryotic algae.</title>
        <authorList>
            <person name="Hulatt C.J."/>
            <person name="Posewitz M.C."/>
        </authorList>
    </citation>
    <scope>NUCLEOTIDE SEQUENCE</scope>
    <source>
        <strain evidence="3">NIVA-4/92</strain>
    </source>
</reference>
<evidence type="ECO:0000256" key="1">
    <source>
        <dbReference type="SAM" id="Coils"/>
    </source>
</evidence>
<gene>
    <name evidence="3" type="ORF">KFE25_002987</name>
</gene>
<evidence type="ECO:0000313" key="3">
    <source>
        <dbReference type="EMBL" id="KAG8465680.1"/>
    </source>
</evidence>
<dbReference type="GO" id="GO:0003729">
    <property type="term" value="F:mRNA binding"/>
    <property type="evidence" value="ECO:0007669"/>
    <property type="project" value="TreeGrafter"/>
</dbReference>